<proteinExistence type="evidence at transcript level"/>
<protein>
    <submittedName>
        <fullName evidence="12">Putative cytochrome b5</fullName>
    </submittedName>
</protein>
<keyword evidence="8 10" id="KW-0472">Membrane</keyword>
<dbReference type="Gene3D" id="3.10.120.10">
    <property type="entry name" value="Cytochrome b5-like heme/steroid binding domain"/>
    <property type="match status" value="1"/>
</dbReference>
<comment type="similarity">
    <text evidence="9">Belongs to the cytochrome b5 family.</text>
</comment>
<keyword evidence="4 10" id="KW-0812">Transmembrane</keyword>
<reference evidence="14" key="2">
    <citation type="journal article" date="2015" name="Proc. Natl. Acad. Sci. U.S.A.">
        <title>Genome sequence of the Asian Tiger mosquito, Aedes albopictus, reveals insights into its biology, genetics, and evolution.</title>
        <authorList>
            <person name="Chen X.G."/>
            <person name="Jiang X."/>
            <person name="Gu J."/>
            <person name="Xu M."/>
            <person name="Wu Y."/>
            <person name="Deng Y."/>
            <person name="Zhang C."/>
            <person name="Bonizzoni M."/>
            <person name="Dermauw W."/>
            <person name="Vontas J."/>
            <person name="Armbruster P."/>
            <person name="Huang X."/>
            <person name="Yang Y."/>
            <person name="Zhang H."/>
            <person name="He W."/>
            <person name="Peng H."/>
            <person name="Liu Y."/>
            <person name="Wu K."/>
            <person name="Chen J."/>
            <person name="Lirakis M."/>
            <person name="Topalis P."/>
            <person name="Van Leeuwen T."/>
            <person name="Hall A.B."/>
            <person name="Jiang X."/>
            <person name="Thorpe C."/>
            <person name="Mueller R.L."/>
            <person name="Sun C."/>
            <person name="Waterhouse R.M."/>
            <person name="Yan G."/>
            <person name="Tu Z.J."/>
            <person name="Fang X."/>
            <person name="James A.A."/>
        </authorList>
    </citation>
    <scope>NUCLEOTIDE SEQUENCE [LARGE SCALE GENOMIC DNA]</scope>
    <source>
        <strain evidence="14">Foshan</strain>
    </source>
</reference>
<evidence type="ECO:0000256" key="2">
    <source>
        <dbReference type="ARBA" id="ARBA00004370"/>
    </source>
</evidence>
<feature type="transmembrane region" description="Helical" evidence="10">
    <location>
        <begin position="97"/>
        <end position="117"/>
    </location>
</feature>
<dbReference type="STRING" id="7160.A0A023EFA5"/>
<evidence type="ECO:0000256" key="3">
    <source>
        <dbReference type="ARBA" id="ARBA00022617"/>
    </source>
</evidence>
<dbReference type="PRINTS" id="PR00363">
    <property type="entry name" value="CYTOCHROMEB5"/>
</dbReference>
<dbReference type="SMART" id="SM01117">
    <property type="entry name" value="Cyt-b5"/>
    <property type="match status" value="1"/>
</dbReference>
<dbReference type="GO" id="GO:0005783">
    <property type="term" value="C:endoplasmic reticulum"/>
    <property type="evidence" value="ECO:0007669"/>
    <property type="project" value="UniProtKB-SubCell"/>
</dbReference>
<dbReference type="InterPro" id="IPR001199">
    <property type="entry name" value="Cyt_B5-like_heme/steroid-bd"/>
</dbReference>
<evidence type="ECO:0000313" key="12">
    <source>
        <dbReference type="EMBL" id="JAC07465.1"/>
    </source>
</evidence>
<dbReference type="SUPFAM" id="SSF55856">
    <property type="entry name" value="Cytochrome b5-like heme/steroid binding domain"/>
    <property type="match status" value="1"/>
</dbReference>
<dbReference type="GO" id="GO:0020037">
    <property type="term" value="F:heme binding"/>
    <property type="evidence" value="ECO:0007669"/>
    <property type="project" value="TreeGrafter"/>
</dbReference>
<evidence type="ECO:0000256" key="9">
    <source>
        <dbReference type="ARBA" id="ARBA00038168"/>
    </source>
</evidence>
<dbReference type="PANTHER" id="PTHR19359:SF129">
    <property type="entry name" value="CYTOCHROME B5 ISOFORM B"/>
    <property type="match status" value="1"/>
</dbReference>
<keyword evidence="5" id="KW-0479">Metal-binding</keyword>
<feature type="domain" description="Cytochrome b5 heme-binding" evidence="11">
    <location>
        <begin position="4"/>
        <end position="80"/>
    </location>
</feature>
<dbReference type="PANTHER" id="PTHR19359">
    <property type="entry name" value="CYTOCHROME B5"/>
    <property type="match status" value="1"/>
</dbReference>
<organism evidence="12">
    <name type="scientific">Aedes albopictus</name>
    <name type="common">Asian tiger mosquito</name>
    <name type="synonym">Stegomyia albopicta</name>
    <dbReference type="NCBI Taxonomy" id="7160"/>
    <lineage>
        <taxon>Eukaryota</taxon>
        <taxon>Metazoa</taxon>
        <taxon>Ecdysozoa</taxon>
        <taxon>Arthropoda</taxon>
        <taxon>Hexapoda</taxon>
        <taxon>Insecta</taxon>
        <taxon>Pterygota</taxon>
        <taxon>Neoptera</taxon>
        <taxon>Endopterygota</taxon>
        <taxon>Diptera</taxon>
        <taxon>Nematocera</taxon>
        <taxon>Culicoidea</taxon>
        <taxon>Culicidae</taxon>
        <taxon>Culicinae</taxon>
        <taxon>Aedini</taxon>
        <taxon>Aedes</taxon>
        <taxon>Stegomyia</taxon>
    </lineage>
</organism>
<evidence type="ECO:0000313" key="13">
    <source>
        <dbReference type="EnsemblMetazoa" id="AALFPA23_013602.P19700"/>
    </source>
</evidence>
<dbReference type="VEuPathDB" id="VectorBase:AALFPA_079221"/>
<keyword evidence="7" id="KW-0408">Iron</keyword>
<evidence type="ECO:0000256" key="8">
    <source>
        <dbReference type="ARBA" id="ARBA00023136"/>
    </source>
</evidence>
<keyword evidence="6" id="KW-0256">Endoplasmic reticulum</keyword>
<evidence type="ECO:0000256" key="7">
    <source>
        <dbReference type="ARBA" id="ARBA00023004"/>
    </source>
</evidence>
<evidence type="ECO:0000256" key="6">
    <source>
        <dbReference type="ARBA" id="ARBA00022824"/>
    </source>
</evidence>
<dbReference type="InterPro" id="IPR050668">
    <property type="entry name" value="Cytochrome_b5"/>
</dbReference>
<dbReference type="AlphaFoldDB" id="A0A023EFA5"/>
<evidence type="ECO:0000256" key="4">
    <source>
        <dbReference type="ARBA" id="ARBA00022692"/>
    </source>
</evidence>
<accession>A0A023EFA5</accession>
<dbReference type="Proteomes" id="UP000069940">
    <property type="component" value="Unassembled WGS sequence"/>
</dbReference>
<keyword evidence="10" id="KW-1133">Transmembrane helix</keyword>
<reference evidence="12" key="1">
    <citation type="journal article" date="2014" name="PLoS Negl. Trop. Dis.">
        <title>Identification and characterization of seminal fluid proteins in the Asian tiger mosquito, Aedes albopictus.</title>
        <authorList>
            <person name="Boes K.E."/>
            <person name="Ribeiro J.M."/>
            <person name="Wong A."/>
            <person name="Harrington L.C."/>
            <person name="Wolfner M.F."/>
            <person name="Sirot L.K."/>
        </authorList>
    </citation>
    <scope>NUCLEOTIDE SEQUENCE</scope>
    <source>
        <tissue evidence="12">Reproductive organs</tissue>
    </source>
</reference>
<evidence type="ECO:0000256" key="5">
    <source>
        <dbReference type="ARBA" id="ARBA00022723"/>
    </source>
</evidence>
<evidence type="ECO:0000256" key="1">
    <source>
        <dbReference type="ARBA" id="ARBA00004240"/>
    </source>
</evidence>
<dbReference type="OrthoDB" id="260519at2759"/>
<dbReference type="Pfam" id="PF00173">
    <property type="entry name" value="Cyt-b5"/>
    <property type="match status" value="1"/>
</dbReference>
<dbReference type="VEuPathDB" id="VectorBase:AALC636_026502"/>
<keyword evidence="14" id="KW-1185">Reference proteome</keyword>
<keyword evidence="3" id="KW-0349">Heme</keyword>
<dbReference type="PROSITE" id="PS50255">
    <property type="entry name" value="CYTOCHROME_B5_2"/>
    <property type="match status" value="1"/>
</dbReference>
<dbReference type="EMBL" id="GAPW01006133">
    <property type="protein sequence ID" value="JAC07465.1"/>
    <property type="molecule type" value="mRNA"/>
</dbReference>
<dbReference type="GO" id="GO:0016020">
    <property type="term" value="C:membrane"/>
    <property type="evidence" value="ECO:0007669"/>
    <property type="project" value="UniProtKB-SubCell"/>
</dbReference>
<sequence>MATLKQYSYAEVAKHNTPADLWMVIDDKVYDVTKFQTEHPGGEEVLIEMAGKDATNEFNDVGHSTDAKAQMKQFVVGEIIEAERKKNAPKQDWQQTAIIAGSALALGLGLVLLYRALKK</sequence>
<dbReference type="EnsemblMetazoa" id="AALFPA23_013602.R19700">
    <property type="protein sequence ID" value="AALFPA23_013602.P19700"/>
    <property type="gene ID" value="AALFPA23_013602"/>
</dbReference>
<dbReference type="GO" id="GO:0046872">
    <property type="term" value="F:metal ion binding"/>
    <property type="evidence" value="ECO:0007669"/>
    <property type="project" value="UniProtKB-KW"/>
</dbReference>
<name>A0A023EFA5_AEDAL</name>
<dbReference type="InterPro" id="IPR036400">
    <property type="entry name" value="Cyt_B5-like_heme/steroid_sf"/>
</dbReference>
<evidence type="ECO:0000259" key="11">
    <source>
        <dbReference type="PROSITE" id="PS50255"/>
    </source>
</evidence>
<dbReference type="VEuPathDB" id="VectorBase:AALF021140"/>
<comment type="subcellular location">
    <subcellularLocation>
        <location evidence="1">Endoplasmic reticulum</location>
    </subcellularLocation>
    <subcellularLocation>
        <location evidence="2">Membrane</location>
    </subcellularLocation>
</comment>
<reference evidence="13" key="3">
    <citation type="submission" date="2025-05" db="UniProtKB">
        <authorList>
            <consortium name="EnsemblMetazoa"/>
        </authorList>
    </citation>
    <scope>IDENTIFICATION</scope>
    <source>
        <strain evidence="13">Foshan</strain>
    </source>
</reference>
<dbReference type="FunFam" id="3.10.120.10:FF:000002">
    <property type="entry name" value="Cytochrome b5 type B"/>
    <property type="match status" value="1"/>
</dbReference>
<evidence type="ECO:0000313" key="14">
    <source>
        <dbReference type="Proteomes" id="UP000069940"/>
    </source>
</evidence>
<evidence type="ECO:0000256" key="10">
    <source>
        <dbReference type="SAM" id="Phobius"/>
    </source>
</evidence>